<dbReference type="InterPro" id="IPR002048">
    <property type="entry name" value="EF_hand_dom"/>
</dbReference>
<evidence type="ECO:0000256" key="7">
    <source>
        <dbReference type="ARBA" id="ARBA00023110"/>
    </source>
</evidence>
<evidence type="ECO:0000256" key="1">
    <source>
        <dbReference type="ARBA" id="ARBA00000971"/>
    </source>
</evidence>
<keyword evidence="4" id="KW-0732">Signal</keyword>
<dbReference type="PANTHER" id="PTHR46222">
    <property type="entry name" value="PEPTIDYL-PROLYL CIS-TRANS ISOMERASE FKBP7/14"/>
    <property type="match status" value="1"/>
</dbReference>
<dbReference type="GeneTree" id="ENSGT00940000159964"/>
<keyword evidence="7" id="KW-0697">Rotamase</keyword>
<dbReference type="EC" id="5.2.1.8" evidence="2"/>
<dbReference type="PROSITE" id="PS00018">
    <property type="entry name" value="EF_HAND_1"/>
    <property type="match status" value="2"/>
</dbReference>
<proteinExistence type="predicted"/>
<feature type="domain" description="EF-hand" evidence="10">
    <location>
        <begin position="22"/>
        <end position="57"/>
    </location>
</feature>
<keyword evidence="5" id="KW-0677">Repeat</keyword>
<dbReference type="AlphaFoldDB" id="A0A3Q4HNR4"/>
<protein>
    <recommendedName>
        <fullName evidence="2">peptidylprolyl isomerase</fullName>
        <ecNumber evidence="2">5.2.1.8</ecNumber>
    </recommendedName>
    <alternativeName>
        <fullName evidence="9">Rotamase</fullName>
    </alternativeName>
</protein>
<evidence type="ECO:0000256" key="9">
    <source>
        <dbReference type="ARBA" id="ARBA00029569"/>
    </source>
</evidence>
<reference evidence="11" key="1">
    <citation type="submission" date="2025-08" db="UniProtKB">
        <authorList>
            <consortium name="Ensembl"/>
        </authorList>
    </citation>
    <scope>IDENTIFICATION</scope>
</reference>
<name>A0A3Q4HNR4_NEOBR</name>
<evidence type="ECO:0000256" key="6">
    <source>
        <dbReference type="ARBA" id="ARBA00022837"/>
    </source>
</evidence>
<comment type="catalytic activity">
    <reaction evidence="1">
        <text>[protein]-peptidylproline (omega=180) = [protein]-peptidylproline (omega=0)</text>
        <dbReference type="Rhea" id="RHEA:16237"/>
        <dbReference type="Rhea" id="RHEA-COMP:10747"/>
        <dbReference type="Rhea" id="RHEA-COMP:10748"/>
        <dbReference type="ChEBI" id="CHEBI:83833"/>
        <dbReference type="ChEBI" id="CHEBI:83834"/>
        <dbReference type="EC" id="5.2.1.8"/>
    </reaction>
</comment>
<accession>A0A3Q4HNR4</accession>
<dbReference type="Gene3D" id="1.10.238.10">
    <property type="entry name" value="EF-hand"/>
    <property type="match status" value="1"/>
</dbReference>
<evidence type="ECO:0000313" key="12">
    <source>
        <dbReference type="Proteomes" id="UP000261580"/>
    </source>
</evidence>
<dbReference type="PANTHER" id="PTHR46222:SF2">
    <property type="entry name" value="PEPTIDYL-PROLYL CIS-TRANS ISOMERASE FKBP7"/>
    <property type="match status" value="1"/>
</dbReference>
<evidence type="ECO:0000256" key="5">
    <source>
        <dbReference type="ARBA" id="ARBA00022737"/>
    </source>
</evidence>
<dbReference type="PROSITE" id="PS50222">
    <property type="entry name" value="EF_HAND_2"/>
    <property type="match status" value="1"/>
</dbReference>
<sequence length="99" mass="11330">KHLGPVPPNATVVFEVEVLSVSKGPRTMEAFGRMDLDKDKSLSKAEVKEYLKLEYEKGGKSRDDPFYEKLIDDIFYKNDGDKDGVISAKEYNIYQHDEL</sequence>
<evidence type="ECO:0000256" key="4">
    <source>
        <dbReference type="ARBA" id="ARBA00022729"/>
    </source>
</evidence>
<dbReference type="GO" id="GO:0003755">
    <property type="term" value="F:peptidyl-prolyl cis-trans isomerase activity"/>
    <property type="evidence" value="ECO:0007669"/>
    <property type="project" value="UniProtKB-KW"/>
</dbReference>
<dbReference type="OMA" id="KEYNIYH"/>
<dbReference type="Proteomes" id="UP000261580">
    <property type="component" value="Unassembled WGS sequence"/>
</dbReference>
<evidence type="ECO:0000313" key="11">
    <source>
        <dbReference type="Ensembl" id="ENSNBRP00000023816.1"/>
    </source>
</evidence>
<dbReference type="SUPFAM" id="SSF47473">
    <property type="entry name" value="EF-hand"/>
    <property type="match status" value="1"/>
</dbReference>
<dbReference type="InterPro" id="IPR018247">
    <property type="entry name" value="EF_Hand_1_Ca_BS"/>
</dbReference>
<dbReference type="Bgee" id="ENSNBRG00000018221">
    <property type="expression patterns" value="Expressed in camera-type eye and 5 other cell types or tissues"/>
</dbReference>
<keyword evidence="6" id="KW-0106">Calcium</keyword>
<dbReference type="Pfam" id="PF13499">
    <property type="entry name" value="EF-hand_7"/>
    <property type="match status" value="1"/>
</dbReference>
<evidence type="ECO:0000256" key="2">
    <source>
        <dbReference type="ARBA" id="ARBA00013194"/>
    </source>
</evidence>
<keyword evidence="8" id="KW-0413">Isomerase</keyword>
<keyword evidence="12" id="KW-1185">Reference proteome</keyword>
<evidence type="ECO:0000256" key="3">
    <source>
        <dbReference type="ARBA" id="ARBA00022723"/>
    </source>
</evidence>
<dbReference type="Ensembl" id="ENSNBRT00000024431.1">
    <property type="protein sequence ID" value="ENSNBRP00000023816.1"/>
    <property type="gene ID" value="ENSNBRG00000018221.1"/>
</dbReference>
<keyword evidence="3" id="KW-0479">Metal-binding</keyword>
<dbReference type="InterPro" id="IPR052273">
    <property type="entry name" value="PPIase_FKBP"/>
</dbReference>
<evidence type="ECO:0000256" key="8">
    <source>
        <dbReference type="ARBA" id="ARBA00023235"/>
    </source>
</evidence>
<reference evidence="11" key="2">
    <citation type="submission" date="2025-09" db="UniProtKB">
        <authorList>
            <consortium name="Ensembl"/>
        </authorList>
    </citation>
    <scope>IDENTIFICATION</scope>
</reference>
<evidence type="ECO:0000259" key="10">
    <source>
        <dbReference type="PROSITE" id="PS50222"/>
    </source>
</evidence>
<organism evidence="11 12">
    <name type="scientific">Neolamprologus brichardi</name>
    <name type="common">Fairy cichlid</name>
    <name type="synonym">Lamprologus brichardi</name>
    <dbReference type="NCBI Taxonomy" id="32507"/>
    <lineage>
        <taxon>Eukaryota</taxon>
        <taxon>Metazoa</taxon>
        <taxon>Chordata</taxon>
        <taxon>Craniata</taxon>
        <taxon>Vertebrata</taxon>
        <taxon>Euteleostomi</taxon>
        <taxon>Actinopterygii</taxon>
        <taxon>Neopterygii</taxon>
        <taxon>Teleostei</taxon>
        <taxon>Neoteleostei</taxon>
        <taxon>Acanthomorphata</taxon>
        <taxon>Ovalentaria</taxon>
        <taxon>Cichlomorphae</taxon>
        <taxon>Cichliformes</taxon>
        <taxon>Cichlidae</taxon>
        <taxon>African cichlids</taxon>
        <taxon>Pseudocrenilabrinae</taxon>
        <taxon>Lamprologini</taxon>
        <taxon>Neolamprologus</taxon>
    </lineage>
</organism>
<dbReference type="GO" id="GO:0005509">
    <property type="term" value="F:calcium ion binding"/>
    <property type="evidence" value="ECO:0007669"/>
    <property type="project" value="InterPro"/>
</dbReference>
<dbReference type="InterPro" id="IPR011992">
    <property type="entry name" value="EF-hand-dom_pair"/>
</dbReference>